<evidence type="ECO:0000256" key="12">
    <source>
        <dbReference type="RuleBase" id="RU367136"/>
    </source>
</evidence>
<gene>
    <name evidence="15" type="ORF">QBC40DRAFT_336059</name>
</gene>
<feature type="domain" description="Glycosyltransferase subfamily 4-like N-terminal" evidence="14">
    <location>
        <begin position="29"/>
        <end position="216"/>
    </location>
</feature>
<comment type="pathway">
    <text evidence="3 12">Protein modification; protein glycosylation.</text>
</comment>
<dbReference type="AlphaFoldDB" id="A0AAN6XY36"/>
<evidence type="ECO:0000256" key="3">
    <source>
        <dbReference type="ARBA" id="ARBA00004922"/>
    </source>
</evidence>
<dbReference type="InterPro" id="IPR027054">
    <property type="entry name" value="ALG2"/>
</dbReference>
<keyword evidence="8 12" id="KW-1133">Transmembrane helix</keyword>
<dbReference type="GO" id="GO:0005789">
    <property type="term" value="C:endoplasmic reticulum membrane"/>
    <property type="evidence" value="ECO:0007669"/>
    <property type="project" value="UniProtKB-SubCell"/>
</dbReference>
<dbReference type="PANTHER" id="PTHR45918">
    <property type="entry name" value="ALPHA-1,3/1,6-MANNOSYLTRANSFERASE ALG2"/>
    <property type="match status" value="1"/>
</dbReference>
<evidence type="ECO:0000256" key="4">
    <source>
        <dbReference type="ARBA" id="ARBA00022676"/>
    </source>
</evidence>
<comment type="catalytic activity">
    <reaction evidence="10 12">
        <text>a beta-D-Man-(1-&gt;4)-beta-D-GlcNAc-(1-&gt;4)-alpha-D-GlcNAc-diphospho-di-trans,poly-cis-dolichol + GDP-alpha-D-mannose = an alpha-D-Man-(1-&gt;3)-beta-D-Man-(1-&gt;4)-beta-D-GlcNAc-(1-&gt;4)-alpha-D-GlcNAc-diphospho-di-trans,poly-cis-dolichol + GDP + H(+)</text>
        <dbReference type="Rhea" id="RHEA:29515"/>
        <dbReference type="Rhea" id="RHEA-COMP:19511"/>
        <dbReference type="Rhea" id="RHEA-COMP:19513"/>
        <dbReference type="ChEBI" id="CHEBI:15378"/>
        <dbReference type="ChEBI" id="CHEBI:57527"/>
        <dbReference type="ChEBI" id="CHEBI:58189"/>
        <dbReference type="ChEBI" id="CHEBI:58472"/>
        <dbReference type="ChEBI" id="CHEBI:132510"/>
        <dbReference type="EC" id="2.4.1.132"/>
    </reaction>
    <physiologicalReaction direction="left-to-right" evidence="10 12">
        <dbReference type="Rhea" id="RHEA:29516"/>
    </physiologicalReaction>
</comment>
<evidence type="ECO:0000256" key="5">
    <source>
        <dbReference type="ARBA" id="ARBA00022679"/>
    </source>
</evidence>
<comment type="function">
    <text evidence="1 12">Mannosylates Man(2)GlcNAc(2)-dolichol diphosphate and Man(1)GlcNAc(2)-dolichol diphosphate to form Man(3)GlcNAc(2)-dolichol diphosphate.</text>
</comment>
<accession>A0AAN6XY36</accession>
<evidence type="ECO:0000313" key="16">
    <source>
        <dbReference type="Proteomes" id="UP001303160"/>
    </source>
</evidence>
<keyword evidence="16" id="KW-1185">Reference proteome</keyword>
<dbReference type="EMBL" id="MU863875">
    <property type="protein sequence ID" value="KAK4205767.1"/>
    <property type="molecule type" value="Genomic_DNA"/>
</dbReference>
<sequence length="479" mass="52726">MATTAGGNKGGKGEKRQKTIVFLHPDLGIGGAERLVVDAAVGLQKRGCKVVIFTSHCDPGHCFDEARDGTLDVRVRGNTLIPPSILGRFSILCAILRQLHLILSITIFSSELSDISPTGFFVDQLSAGLPLLSLLRPQTPIFFYCHFPDLLLVQNRNSSLFKRLYRIPFDALERWSMGFATSTAVNSGFTKSIVAKTWPSYPAEKLKIVYPCINTSLPAQKEETEPIKWGQSERSIILSINRFERKKNIALAIQAFALLAEETRAKSKLVIAGGYDQRVHENVSYHADLVQLCEKLGLKSATVKTVVSALNSSIENVDVLFLLSVPNALKEILLKSAKLLAYTPKDEHFGIVPLEAMLRGVPVLATDSGGPLETVVEGRTGWLRPGEPGQWKEVMERVVEKMGEDELREMGEQGKRRVRDNFAETEMAKQLEEIFEEMEGAESKAAALLGLGLVVFAVVMGVLGVGVGMWLVRTPVERL</sequence>
<keyword evidence="7 12" id="KW-0256">Endoplasmic reticulum</keyword>
<reference evidence="15" key="1">
    <citation type="journal article" date="2023" name="Mol. Phylogenet. Evol.">
        <title>Genome-scale phylogeny and comparative genomics of the fungal order Sordariales.</title>
        <authorList>
            <person name="Hensen N."/>
            <person name="Bonometti L."/>
            <person name="Westerberg I."/>
            <person name="Brannstrom I.O."/>
            <person name="Guillou S."/>
            <person name="Cros-Aarteil S."/>
            <person name="Calhoun S."/>
            <person name="Haridas S."/>
            <person name="Kuo A."/>
            <person name="Mondo S."/>
            <person name="Pangilinan J."/>
            <person name="Riley R."/>
            <person name="LaButti K."/>
            <person name="Andreopoulos B."/>
            <person name="Lipzen A."/>
            <person name="Chen C."/>
            <person name="Yan M."/>
            <person name="Daum C."/>
            <person name="Ng V."/>
            <person name="Clum A."/>
            <person name="Steindorff A."/>
            <person name="Ohm R.A."/>
            <person name="Martin F."/>
            <person name="Silar P."/>
            <person name="Natvig D.O."/>
            <person name="Lalanne C."/>
            <person name="Gautier V."/>
            <person name="Ament-Velasquez S.L."/>
            <person name="Kruys A."/>
            <person name="Hutchinson M.I."/>
            <person name="Powell A.J."/>
            <person name="Barry K."/>
            <person name="Miller A.N."/>
            <person name="Grigoriev I.V."/>
            <person name="Debuchy R."/>
            <person name="Gladieux P."/>
            <person name="Hiltunen Thoren M."/>
            <person name="Johannesson H."/>
        </authorList>
    </citation>
    <scope>NUCLEOTIDE SEQUENCE</scope>
    <source>
        <strain evidence="15">CBS 315.58</strain>
    </source>
</reference>
<comment type="catalytic activity">
    <reaction evidence="11 12">
        <text>an alpha-D-Man-(1-&gt;3)-beta-D-Man-(1-&gt;4)-beta-D-GlcNAc-(1-&gt;4)-alpha-D-GlcNAc-diphospho-di-trans,poly-cis-dolichol + GDP-alpha-D-mannose = an alpha-D-Man-(1-&gt;3)-[alpha-D-Man-(1-&gt;6)]-beta-D-Man-(1-&gt;4)-beta-D-GlcNAc-(1-&gt;4)-alpha-D-GlcNAc-diphospho-di-trans,poly-cis-dolichol + GDP + H(+)</text>
        <dbReference type="Rhea" id="RHEA:29519"/>
        <dbReference type="Rhea" id="RHEA-COMP:19513"/>
        <dbReference type="Rhea" id="RHEA-COMP:19515"/>
        <dbReference type="ChEBI" id="CHEBI:15378"/>
        <dbReference type="ChEBI" id="CHEBI:57527"/>
        <dbReference type="ChEBI" id="CHEBI:58189"/>
        <dbReference type="ChEBI" id="CHEBI:132510"/>
        <dbReference type="ChEBI" id="CHEBI:132511"/>
        <dbReference type="EC" id="2.4.1.257"/>
    </reaction>
    <physiologicalReaction direction="left-to-right" evidence="11 12">
        <dbReference type="Rhea" id="RHEA:29520"/>
    </physiologicalReaction>
</comment>
<dbReference type="CDD" id="cd03805">
    <property type="entry name" value="GT4_ALG2-like"/>
    <property type="match status" value="1"/>
</dbReference>
<keyword evidence="9 12" id="KW-0472">Membrane</keyword>
<feature type="domain" description="Glycosyl transferase family 1" evidence="13">
    <location>
        <begin position="231"/>
        <end position="416"/>
    </location>
</feature>
<evidence type="ECO:0000256" key="1">
    <source>
        <dbReference type="ARBA" id="ARBA00003142"/>
    </source>
</evidence>
<comment type="similarity">
    <text evidence="12">Belongs to the glycosyltransferase group 1 family.</text>
</comment>
<proteinExistence type="inferred from homology"/>
<dbReference type="EC" id="2.4.1.132" evidence="12"/>
<reference evidence="15" key="2">
    <citation type="submission" date="2023-05" db="EMBL/GenBank/DDBJ databases">
        <authorList>
            <consortium name="Lawrence Berkeley National Laboratory"/>
            <person name="Steindorff A."/>
            <person name="Hensen N."/>
            <person name="Bonometti L."/>
            <person name="Westerberg I."/>
            <person name="Brannstrom I.O."/>
            <person name="Guillou S."/>
            <person name="Cros-Aarteil S."/>
            <person name="Calhoun S."/>
            <person name="Haridas S."/>
            <person name="Kuo A."/>
            <person name="Mondo S."/>
            <person name="Pangilinan J."/>
            <person name="Riley R."/>
            <person name="Labutti K."/>
            <person name="Andreopoulos B."/>
            <person name="Lipzen A."/>
            <person name="Chen C."/>
            <person name="Yanf M."/>
            <person name="Daum C."/>
            <person name="Ng V."/>
            <person name="Clum A."/>
            <person name="Ohm R."/>
            <person name="Martin F."/>
            <person name="Silar P."/>
            <person name="Natvig D."/>
            <person name="Lalanne C."/>
            <person name="Gautier V."/>
            <person name="Ament-Velasquez S.L."/>
            <person name="Kruys A."/>
            <person name="Hutchinson M.I."/>
            <person name="Powell A.J."/>
            <person name="Barry K."/>
            <person name="Miller A.N."/>
            <person name="Grigoriev I.V."/>
            <person name="Debuchy R."/>
            <person name="Gladieux P."/>
            <person name="Thoren M.H."/>
            <person name="Johannesson H."/>
        </authorList>
    </citation>
    <scope>NUCLEOTIDE SEQUENCE</scope>
    <source>
        <strain evidence="15">CBS 315.58</strain>
    </source>
</reference>
<comment type="subcellular location">
    <subcellularLocation>
        <location evidence="2 12">Endoplasmic reticulum membrane</location>
    </subcellularLocation>
</comment>
<dbReference type="EC" id="2.4.1.257" evidence="12"/>
<evidence type="ECO:0000256" key="7">
    <source>
        <dbReference type="ARBA" id="ARBA00022824"/>
    </source>
</evidence>
<evidence type="ECO:0000256" key="6">
    <source>
        <dbReference type="ARBA" id="ARBA00022692"/>
    </source>
</evidence>
<evidence type="ECO:0000259" key="14">
    <source>
        <dbReference type="Pfam" id="PF13439"/>
    </source>
</evidence>
<evidence type="ECO:0000259" key="13">
    <source>
        <dbReference type="Pfam" id="PF00534"/>
    </source>
</evidence>
<dbReference type="InterPro" id="IPR001296">
    <property type="entry name" value="Glyco_trans_1"/>
</dbReference>
<comment type="caution">
    <text evidence="15">The sequence shown here is derived from an EMBL/GenBank/DDBJ whole genome shotgun (WGS) entry which is preliminary data.</text>
</comment>
<dbReference type="InterPro" id="IPR028098">
    <property type="entry name" value="Glyco_trans_4-like_N"/>
</dbReference>
<evidence type="ECO:0000256" key="8">
    <source>
        <dbReference type="ARBA" id="ARBA00022989"/>
    </source>
</evidence>
<keyword evidence="5 12" id="KW-0808">Transferase</keyword>
<evidence type="ECO:0000256" key="11">
    <source>
        <dbReference type="ARBA" id="ARBA00045104"/>
    </source>
</evidence>
<keyword evidence="4 12" id="KW-0328">Glycosyltransferase</keyword>
<dbReference type="Pfam" id="PF13439">
    <property type="entry name" value="Glyco_transf_4"/>
    <property type="match status" value="1"/>
</dbReference>
<name>A0AAN6XY36_9PEZI</name>
<dbReference type="GO" id="GO:0004378">
    <property type="term" value="F:GDP-Man:Man(1)GlcNAc(2)-PP-Dol alpha-1,3-mannosyltransferase activity"/>
    <property type="evidence" value="ECO:0007669"/>
    <property type="project" value="UniProtKB-UniRule"/>
</dbReference>
<evidence type="ECO:0000256" key="2">
    <source>
        <dbReference type="ARBA" id="ARBA00004586"/>
    </source>
</evidence>
<keyword evidence="6 12" id="KW-0812">Transmembrane</keyword>
<dbReference type="Gene3D" id="3.40.50.2000">
    <property type="entry name" value="Glycogen Phosphorylase B"/>
    <property type="match status" value="2"/>
</dbReference>
<dbReference type="PANTHER" id="PTHR45918:SF1">
    <property type="entry name" value="ALPHA-1,3_1,6-MANNOSYLTRANSFERASE ALG2"/>
    <property type="match status" value="1"/>
</dbReference>
<dbReference type="GO" id="GO:0102704">
    <property type="term" value="F:GDP-Man:Man(2)GlcNAc(2)-PP-Dol alpha-1,6-mannosyltransferase activity"/>
    <property type="evidence" value="ECO:0007669"/>
    <property type="project" value="UniProtKB-UniRule"/>
</dbReference>
<dbReference type="Pfam" id="PF00534">
    <property type="entry name" value="Glycos_transf_1"/>
    <property type="match status" value="1"/>
</dbReference>
<organism evidence="15 16">
    <name type="scientific">Triangularia verruculosa</name>
    <dbReference type="NCBI Taxonomy" id="2587418"/>
    <lineage>
        <taxon>Eukaryota</taxon>
        <taxon>Fungi</taxon>
        <taxon>Dikarya</taxon>
        <taxon>Ascomycota</taxon>
        <taxon>Pezizomycotina</taxon>
        <taxon>Sordariomycetes</taxon>
        <taxon>Sordariomycetidae</taxon>
        <taxon>Sordariales</taxon>
        <taxon>Podosporaceae</taxon>
        <taxon>Triangularia</taxon>
    </lineage>
</organism>
<evidence type="ECO:0000256" key="9">
    <source>
        <dbReference type="ARBA" id="ARBA00023136"/>
    </source>
</evidence>
<evidence type="ECO:0000313" key="15">
    <source>
        <dbReference type="EMBL" id="KAK4205767.1"/>
    </source>
</evidence>
<evidence type="ECO:0000256" key="10">
    <source>
        <dbReference type="ARBA" id="ARBA00045103"/>
    </source>
</evidence>
<protein>
    <recommendedName>
        <fullName evidence="12">Alpha-1,3/1,6-mannosyltransferase ALG2</fullName>
        <ecNumber evidence="12">2.4.1.132</ecNumber>
        <ecNumber evidence="12">2.4.1.257</ecNumber>
    </recommendedName>
    <alternativeName>
        <fullName evidence="12">GDP-Man:Man(1)GlcNAc(2)-PP-Dol alpha-1,3-mannosyltransferase</fullName>
    </alternativeName>
</protein>
<feature type="transmembrane region" description="Helical" evidence="12">
    <location>
        <begin position="445"/>
        <end position="472"/>
    </location>
</feature>
<dbReference type="SUPFAM" id="SSF53756">
    <property type="entry name" value="UDP-Glycosyltransferase/glycogen phosphorylase"/>
    <property type="match status" value="1"/>
</dbReference>
<dbReference type="Proteomes" id="UP001303160">
    <property type="component" value="Unassembled WGS sequence"/>
</dbReference>